<dbReference type="InterPro" id="IPR013216">
    <property type="entry name" value="Methyltransf_11"/>
</dbReference>
<keyword evidence="2" id="KW-0489">Methyltransferase</keyword>
<dbReference type="PANTHER" id="PTHR43036:SF2">
    <property type="entry name" value="OS04G0481300 PROTEIN"/>
    <property type="match status" value="1"/>
</dbReference>
<dbReference type="STRING" id="42256.RradSPS_1988"/>
<dbReference type="Pfam" id="PF08241">
    <property type="entry name" value="Methyltransf_11"/>
    <property type="match status" value="1"/>
</dbReference>
<evidence type="ECO:0000313" key="4">
    <source>
        <dbReference type="Proteomes" id="UP000025229"/>
    </source>
</evidence>
<dbReference type="PATRIC" id="fig|42256.3.peg.2025"/>
<dbReference type="RefSeq" id="WP_038682409.1">
    <property type="nucleotide sequence ID" value="NZ_CP007514.1"/>
</dbReference>
<dbReference type="EMBL" id="CP007514">
    <property type="protein sequence ID" value="AHY47271.1"/>
    <property type="molecule type" value="Genomic_DNA"/>
</dbReference>
<evidence type="ECO:0000259" key="1">
    <source>
        <dbReference type="Pfam" id="PF08241"/>
    </source>
</evidence>
<dbReference type="eggNOG" id="COG2226">
    <property type="taxonomic scope" value="Bacteria"/>
</dbReference>
<accession>A0A023X4W8</accession>
<dbReference type="Proteomes" id="UP000025229">
    <property type="component" value="Chromosome"/>
</dbReference>
<name>A0A023X4W8_RUBRA</name>
<dbReference type="Proteomes" id="UP001281130">
    <property type="component" value="Unassembled WGS sequence"/>
</dbReference>
<organism evidence="2 4">
    <name type="scientific">Rubrobacter radiotolerans</name>
    <name type="common">Arthrobacter radiotolerans</name>
    <dbReference type="NCBI Taxonomy" id="42256"/>
    <lineage>
        <taxon>Bacteria</taxon>
        <taxon>Bacillati</taxon>
        <taxon>Actinomycetota</taxon>
        <taxon>Rubrobacteria</taxon>
        <taxon>Rubrobacterales</taxon>
        <taxon>Rubrobacteraceae</taxon>
        <taxon>Rubrobacter</taxon>
    </lineage>
</organism>
<evidence type="ECO:0000313" key="2">
    <source>
        <dbReference type="EMBL" id="AHY47271.1"/>
    </source>
</evidence>
<evidence type="ECO:0000313" key="3">
    <source>
        <dbReference type="EMBL" id="MDX5894676.1"/>
    </source>
</evidence>
<dbReference type="EMBL" id="JAWXXX010000001">
    <property type="protein sequence ID" value="MDX5894676.1"/>
    <property type="molecule type" value="Genomic_DNA"/>
</dbReference>
<gene>
    <name evidence="2" type="ORF">RradSPS_1988</name>
    <name evidence="3" type="ORF">SIL72_11655</name>
</gene>
<protein>
    <submittedName>
        <fullName evidence="2 3">Methyltransferase domain</fullName>
    </submittedName>
</protein>
<dbReference type="KEGG" id="rrd:RradSPS_1988"/>
<dbReference type="GO" id="GO:0032259">
    <property type="term" value="P:methylation"/>
    <property type="evidence" value="ECO:0007669"/>
    <property type="project" value="UniProtKB-KW"/>
</dbReference>
<dbReference type="PANTHER" id="PTHR43036">
    <property type="entry name" value="OSJNBB0011N17.9 PROTEIN"/>
    <property type="match status" value="1"/>
</dbReference>
<dbReference type="HOGENOM" id="CLU_072455_1_1_11"/>
<dbReference type="AlphaFoldDB" id="A0A023X4W8"/>
<proteinExistence type="predicted"/>
<sequence length="207" mass="23051">MTENLPPEAFRRQDESPDADFYSVPRFVTHIDKGAIAAVTQLYRESFPPGGAVLDLMSSWVSHLPEEVEYSRVVGLGMNEAELAKNPRLDAYVVQDLNRDPALPFGDAEFDGCGICVSIDYLIRPVEVLREVRRVLKPGSPLVVTFSNRCFPTKAVAVWHMTDDRGHVRLVKGYLEAAGFTDVQGLDRSPKRLFSDPLYAVTGRAPE</sequence>
<keyword evidence="2" id="KW-0808">Transferase</keyword>
<dbReference type="OrthoDB" id="65624at2"/>
<dbReference type="Gene3D" id="3.40.50.150">
    <property type="entry name" value="Vaccinia Virus protein VP39"/>
    <property type="match status" value="1"/>
</dbReference>
<dbReference type="SUPFAM" id="SSF53335">
    <property type="entry name" value="S-adenosyl-L-methionine-dependent methyltransferases"/>
    <property type="match status" value="1"/>
</dbReference>
<reference evidence="3" key="2">
    <citation type="submission" date="2023-11" db="EMBL/GenBank/DDBJ databases">
        <title>MicrobeMod: A computational toolkit for identifying prokaryotic methylation and restriction-modification with nanopore sequencing.</title>
        <authorList>
            <person name="Crits-Christoph A."/>
            <person name="Kang S.C."/>
            <person name="Lee H."/>
            <person name="Ostrov N."/>
        </authorList>
    </citation>
    <scope>NUCLEOTIDE SEQUENCE</scope>
    <source>
        <strain evidence="3">ATCC 51242</strain>
    </source>
</reference>
<feature type="domain" description="Methyltransferase type 11" evidence="1">
    <location>
        <begin position="71"/>
        <end position="143"/>
    </location>
</feature>
<dbReference type="InterPro" id="IPR029063">
    <property type="entry name" value="SAM-dependent_MTases_sf"/>
</dbReference>
<dbReference type="GO" id="GO:0008757">
    <property type="term" value="F:S-adenosylmethionine-dependent methyltransferase activity"/>
    <property type="evidence" value="ECO:0007669"/>
    <property type="project" value="InterPro"/>
</dbReference>
<reference evidence="2 4" key="1">
    <citation type="submission" date="2014-03" db="EMBL/GenBank/DDBJ databases">
        <title>Complete genome sequence of the Radio-Resistant Rubrobacter radiotolerans RSPS-4.</title>
        <authorList>
            <person name="Egas C.C."/>
            <person name="Barroso C.C."/>
            <person name="Froufe H.J.C."/>
            <person name="Pacheco J.J."/>
            <person name="Albuquerque L.L."/>
            <person name="da Costa M.M.S."/>
        </authorList>
    </citation>
    <scope>NUCLEOTIDE SEQUENCE [LARGE SCALE GENOMIC DNA]</scope>
    <source>
        <strain evidence="2 4">RSPS-4</strain>
    </source>
</reference>
<keyword evidence="4" id="KW-1185">Reference proteome</keyword>